<dbReference type="AlphaFoldDB" id="A0A3L6F159"/>
<dbReference type="Pfam" id="PF18052">
    <property type="entry name" value="Rx_N"/>
    <property type="match status" value="1"/>
</dbReference>
<keyword evidence="6" id="KW-0175">Coiled coil</keyword>
<evidence type="ECO:0000259" key="9">
    <source>
        <dbReference type="Pfam" id="PF18052"/>
    </source>
</evidence>
<feature type="chain" id="PRO_5018207926" evidence="7">
    <location>
        <begin position="20"/>
        <end position="1096"/>
    </location>
</feature>
<dbReference type="Pfam" id="PF23559">
    <property type="entry name" value="WHD_DRP"/>
    <property type="match status" value="1"/>
</dbReference>
<evidence type="ECO:0000256" key="4">
    <source>
        <dbReference type="ARBA" id="ARBA00022741"/>
    </source>
</evidence>
<comment type="caution">
    <text evidence="13">The sequence shown here is derived from an EMBL/GenBank/DDBJ whole genome shotgun (WGS) entry which is preliminary data.</text>
</comment>
<dbReference type="Gene3D" id="1.20.5.4130">
    <property type="match status" value="1"/>
</dbReference>
<dbReference type="InterPro" id="IPR041118">
    <property type="entry name" value="Rx_N"/>
</dbReference>
<dbReference type="Proteomes" id="UP000251960">
    <property type="component" value="Chromosome 4"/>
</dbReference>
<dbReference type="InterPro" id="IPR058922">
    <property type="entry name" value="WHD_DRP"/>
</dbReference>
<feature type="domain" description="NB-ARC" evidence="8">
    <location>
        <begin position="167"/>
        <end position="212"/>
    </location>
</feature>
<organism evidence="13">
    <name type="scientific">Zea mays</name>
    <name type="common">Maize</name>
    <dbReference type="NCBI Taxonomy" id="4577"/>
    <lineage>
        <taxon>Eukaryota</taxon>
        <taxon>Viridiplantae</taxon>
        <taxon>Streptophyta</taxon>
        <taxon>Embryophyta</taxon>
        <taxon>Tracheophyta</taxon>
        <taxon>Spermatophyta</taxon>
        <taxon>Magnoliopsida</taxon>
        <taxon>Liliopsida</taxon>
        <taxon>Poales</taxon>
        <taxon>Poaceae</taxon>
        <taxon>PACMAD clade</taxon>
        <taxon>Panicoideae</taxon>
        <taxon>Andropogonodae</taxon>
        <taxon>Andropogoneae</taxon>
        <taxon>Tripsacinae</taxon>
        <taxon>Zea</taxon>
    </lineage>
</organism>
<comment type="similarity">
    <text evidence="1">Belongs to the disease resistance NB-LRR family.</text>
</comment>
<feature type="domain" description="Disease resistance R13L4/SHOC-2-like LRR" evidence="11">
    <location>
        <begin position="527"/>
        <end position="650"/>
    </location>
</feature>
<dbReference type="InterPro" id="IPR002182">
    <property type="entry name" value="NB-ARC"/>
</dbReference>
<evidence type="ECO:0000256" key="1">
    <source>
        <dbReference type="ARBA" id="ARBA00008894"/>
    </source>
</evidence>
<protein>
    <submittedName>
        <fullName evidence="13">Disease resistance protein TAO1</fullName>
    </submittedName>
</protein>
<dbReference type="Pfam" id="PF00931">
    <property type="entry name" value="NB-ARC"/>
    <property type="match status" value="1"/>
</dbReference>
<keyword evidence="7" id="KW-0732">Signal</keyword>
<keyword evidence="5" id="KW-0611">Plant defense</keyword>
<feature type="domain" description="R13L1/DRL21-like LRR repeat region" evidence="12">
    <location>
        <begin position="739"/>
        <end position="856"/>
    </location>
</feature>
<dbReference type="SUPFAM" id="SSF52540">
    <property type="entry name" value="P-loop containing nucleoside triphosphate hydrolases"/>
    <property type="match status" value="1"/>
</dbReference>
<evidence type="ECO:0000256" key="3">
    <source>
        <dbReference type="ARBA" id="ARBA00022737"/>
    </source>
</evidence>
<keyword evidence="4" id="KW-0547">Nucleotide-binding</keyword>
<evidence type="ECO:0000259" key="10">
    <source>
        <dbReference type="Pfam" id="PF23559"/>
    </source>
</evidence>
<dbReference type="PANTHER" id="PTHR47186:SF3">
    <property type="entry name" value="OS09G0267800 PROTEIN"/>
    <property type="match status" value="1"/>
</dbReference>
<accession>A0A3L6F159</accession>
<feature type="signal peptide" evidence="7">
    <location>
        <begin position="1"/>
        <end position="19"/>
    </location>
</feature>
<dbReference type="GO" id="GO:0006952">
    <property type="term" value="P:defense response"/>
    <property type="evidence" value="ECO:0007669"/>
    <property type="project" value="UniProtKB-KW"/>
</dbReference>
<feature type="domain" description="Disease resistance protein winged helix" evidence="10">
    <location>
        <begin position="249"/>
        <end position="311"/>
    </location>
</feature>
<dbReference type="InterPro" id="IPR056789">
    <property type="entry name" value="LRR_R13L1-DRL21"/>
</dbReference>
<dbReference type="Gene3D" id="3.80.10.10">
    <property type="entry name" value="Ribonuclease Inhibitor"/>
    <property type="match status" value="4"/>
</dbReference>
<dbReference type="Gene3D" id="3.40.50.300">
    <property type="entry name" value="P-loop containing nucleotide triphosphate hydrolases"/>
    <property type="match status" value="1"/>
</dbReference>
<proteinExistence type="inferred from homology"/>
<evidence type="ECO:0000256" key="5">
    <source>
        <dbReference type="ARBA" id="ARBA00022821"/>
    </source>
</evidence>
<dbReference type="InterPro" id="IPR032675">
    <property type="entry name" value="LRR_dom_sf"/>
</dbReference>
<gene>
    <name evidence="13" type="primary">TAO1</name>
    <name evidence="13" type="ORF">Zm00014a_025921</name>
</gene>
<dbReference type="InterPro" id="IPR055414">
    <property type="entry name" value="LRR_R13L4/SHOC2-like"/>
</dbReference>
<dbReference type="PRINTS" id="PR00364">
    <property type="entry name" value="DISEASERSIST"/>
</dbReference>
<feature type="domain" description="Disease resistance N-terminal" evidence="9">
    <location>
        <begin position="13"/>
        <end position="88"/>
    </location>
</feature>
<evidence type="ECO:0000259" key="11">
    <source>
        <dbReference type="Pfam" id="PF23598"/>
    </source>
</evidence>
<dbReference type="GO" id="GO:0051707">
    <property type="term" value="P:response to other organism"/>
    <property type="evidence" value="ECO:0007669"/>
    <property type="project" value="UniProtKB-ARBA"/>
</dbReference>
<dbReference type="GO" id="GO:0043531">
    <property type="term" value="F:ADP binding"/>
    <property type="evidence" value="ECO:0007669"/>
    <property type="project" value="InterPro"/>
</dbReference>
<dbReference type="Pfam" id="PF25019">
    <property type="entry name" value="LRR_R13L1-DRL21"/>
    <property type="match status" value="1"/>
</dbReference>
<dbReference type="InterPro" id="IPR027417">
    <property type="entry name" value="P-loop_NTPase"/>
</dbReference>
<evidence type="ECO:0000256" key="7">
    <source>
        <dbReference type="SAM" id="SignalP"/>
    </source>
</evidence>
<dbReference type="InterPro" id="IPR025875">
    <property type="entry name" value="Leu-rich_rpt_4"/>
</dbReference>
<feature type="domain" description="Disease resistance R13L4/SHOC-2-like LRR" evidence="11">
    <location>
        <begin position="380"/>
        <end position="480"/>
    </location>
</feature>
<dbReference type="SUPFAM" id="SSF52047">
    <property type="entry name" value="RNI-like"/>
    <property type="match status" value="1"/>
</dbReference>
<dbReference type="EMBL" id="NCVQ01000005">
    <property type="protein sequence ID" value="PWZ26835.1"/>
    <property type="molecule type" value="Genomic_DNA"/>
</dbReference>
<dbReference type="ExpressionAtlas" id="A0A3L6F159">
    <property type="expression patterns" value="baseline and differential"/>
</dbReference>
<reference evidence="13" key="1">
    <citation type="journal article" date="2018" name="Nat. Genet.">
        <title>Extensive intraspecific gene order and gene structural variations between Mo17 and other maize genomes.</title>
        <authorList>
            <person name="Sun S."/>
            <person name="Zhou Y."/>
            <person name="Chen J."/>
            <person name="Shi J."/>
            <person name="Zhao H."/>
            <person name="Zhao H."/>
            <person name="Song W."/>
            <person name="Zhang M."/>
            <person name="Cui Y."/>
            <person name="Dong X."/>
            <person name="Liu H."/>
            <person name="Ma X."/>
            <person name="Jiao Y."/>
            <person name="Wang B."/>
            <person name="Wei X."/>
            <person name="Stein J.C."/>
            <person name="Glaubitz J.C."/>
            <person name="Lu F."/>
            <person name="Yu G."/>
            <person name="Liang C."/>
            <person name="Fengler K."/>
            <person name="Li B."/>
            <person name="Rafalski A."/>
            <person name="Schnable P.S."/>
            <person name="Ware D.H."/>
            <person name="Buckler E.S."/>
            <person name="Lai J."/>
        </authorList>
    </citation>
    <scope>NUCLEOTIDE SEQUENCE [LARGE SCALE GENOMIC DNA]</scope>
    <source>
        <tissue evidence="13">Seedling</tissue>
    </source>
</reference>
<dbReference type="Pfam" id="PF12799">
    <property type="entry name" value="LRR_4"/>
    <property type="match status" value="1"/>
</dbReference>
<evidence type="ECO:0000256" key="2">
    <source>
        <dbReference type="ARBA" id="ARBA00022614"/>
    </source>
</evidence>
<keyword evidence="2" id="KW-0433">Leucine-rich repeat</keyword>
<dbReference type="Pfam" id="PF23598">
    <property type="entry name" value="LRR_14"/>
    <property type="match status" value="2"/>
</dbReference>
<dbReference type="PANTHER" id="PTHR47186">
    <property type="entry name" value="LEUCINE-RICH REPEAT-CONTAINING PROTEIN 57"/>
    <property type="match status" value="1"/>
</dbReference>
<keyword evidence="3" id="KW-0677">Repeat</keyword>
<evidence type="ECO:0000256" key="6">
    <source>
        <dbReference type="ARBA" id="ARBA00023054"/>
    </source>
</evidence>
<dbReference type="SUPFAM" id="SSF52058">
    <property type="entry name" value="L domain-like"/>
    <property type="match status" value="2"/>
</dbReference>
<sequence>MAEALAGLLASAFVGIAKAKLGSAIAEQASLLWNFGEDLEEMKDHLETISAVLADAERQSVKDELVRLWLKRLKHAAIDISDMLEDYQDTGDQAIAKMSGVLSCFPMASKKIVGANRIKGLRENLRKIIKEINSFNFKNGSGTTNEQSYNERETTSYLCEEPVIGRDQEKQEIINLLLSANNSNDEIGIVPIYGLGGMGKSTLAQLVYNDAQFKKYDHRTVLVVLDDLWEEKMTELDKLRTMLHVKGSHNIIEDDLVQQWVALDFIEQSKGKEYVNKLLGMSFLQVSKLPSNSQEHDVVRYTMHDLVHDLATSTVADELRVFDVAPRRNTHANKYCRYSALRKYDRAVKLANMPPKMRALRFSDSGELLDIQSGAFSFTKCLRILDFSECSGILLPASIGDPKHLRCFIAPRMQNDSLPGCITELTKLQYLNINGSSQVCSLPESIGKLGCLKHLCLSGCSGISELPKSFGDLKSMVHINMSGCSRIRELPESFGDLKSTVHLDMSGCSWITELPDSLGKLANLKHLELSGCSSLKAIPEPLCGLRQLQYLNISSCEGLDQLPEGIDGLMDLQYLTMSSCSQIRELPGSLMKLQNLLNLNLSGCSNMRHLGGLHGLTALQHVDMSRLWKVDLQYLSDVLANLTNLKCLRLCSLIISGAEGSVSYVPDWIGGIANLEHLDLSWNNGLACLPEGIGNLKRLHTLDLSGCSNLKSLPESIRDLGLKSLTCSNLHLLEGDNVSELRIRSLENVVSLEESKKLKLSDKHNLSNLTLAWSRVDDRADQLLEDKDLLAELVPPRGLKNMTLKYYKSESFPGWLLGISHHLPNLVSIALVKLPTCTELPPLGQLPHLENLELCKLDRVKRIGWEFCGGSGRGAFRRLSSFCMVHMLGLEEWNTTYSVEDGMEEYMFPILNHLRIMYCPMLRLKPSLPTFRNCSIYESNKVISSLKEIDKTSHPCSPSRAIKLDLDVNFHDSYDSIDLFHHFPLLRELRMRHLSASLPESTRHLTSLETLTLESCHGISTLPGWLGDLSSLKSLIINGCRSIKSLPPCIQKLTKLQKLEISQSKELKEWCESEENKAKLAHINVQFRDTLLIGGT</sequence>
<evidence type="ECO:0000259" key="12">
    <source>
        <dbReference type="Pfam" id="PF25019"/>
    </source>
</evidence>
<name>A0A3L6F159_MAIZE</name>
<evidence type="ECO:0000313" key="13">
    <source>
        <dbReference type="EMBL" id="PWZ26835.1"/>
    </source>
</evidence>
<evidence type="ECO:0000259" key="8">
    <source>
        <dbReference type="Pfam" id="PF00931"/>
    </source>
</evidence>